<evidence type="ECO:0000313" key="3">
    <source>
        <dbReference type="EMBL" id="GAN08996.1"/>
    </source>
</evidence>
<dbReference type="EMBL" id="DF836525">
    <property type="protein sequence ID" value="GAN08996.1"/>
    <property type="molecule type" value="Genomic_DNA"/>
</dbReference>
<accession>A0A0C9ME63</accession>
<dbReference type="OrthoDB" id="2283394at2759"/>
<feature type="transmembrane region" description="Helical" evidence="2">
    <location>
        <begin position="174"/>
        <end position="196"/>
    </location>
</feature>
<feature type="region of interest" description="Disordered" evidence="1">
    <location>
        <begin position="367"/>
        <end position="399"/>
    </location>
</feature>
<feature type="compositionally biased region" description="Polar residues" evidence="1">
    <location>
        <begin position="375"/>
        <end position="391"/>
    </location>
</feature>
<dbReference type="Proteomes" id="UP000053815">
    <property type="component" value="Unassembled WGS sequence"/>
</dbReference>
<proteinExistence type="predicted"/>
<dbReference type="AlphaFoldDB" id="A0A0C9ME63"/>
<keyword evidence="2" id="KW-0472">Membrane</keyword>
<organism evidence="3">
    <name type="scientific">Mucor ambiguus</name>
    <dbReference type="NCBI Taxonomy" id="91626"/>
    <lineage>
        <taxon>Eukaryota</taxon>
        <taxon>Fungi</taxon>
        <taxon>Fungi incertae sedis</taxon>
        <taxon>Mucoromycota</taxon>
        <taxon>Mucoromycotina</taxon>
        <taxon>Mucoromycetes</taxon>
        <taxon>Mucorales</taxon>
        <taxon>Mucorineae</taxon>
        <taxon>Mucoraceae</taxon>
        <taxon>Mucor</taxon>
    </lineage>
</organism>
<feature type="transmembrane region" description="Helical" evidence="2">
    <location>
        <begin position="119"/>
        <end position="138"/>
    </location>
</feature>
<keyword evidence="4" id="KW-1185">Reference proteome</keyword>
<gene>
    <name evidence="3" type="ORF">MAM1_0236c08517</name>
</gene>
<protein>
    <submittedName>
        <fullName evidence="3">Uncharacterized protein</fullName>
    </submittedName>
</protein>
<evidence type="ECO:0000256" key="1">
    <source>
        <dbReference type="SAM" id="MobiDB-lite"/>
    </source>
</evidence>
<keyword evidence="2" id="KW-1133">Transmembrane helix</keyword>
<name>A0A0C9ME63_9FUNG</name>
<keyword evidence="2" id="KW-0812">Transmembrane</keyword>
<sequence>MVQLSEYGLCSFAAEISLSVYINIVELEAKYIWLTLHKFQCFSSIEFYTGLFRYLKSKLVPISHCLSQLDRYSRWIKVVGVLLITLRAADWPYELAFHSITQRIIDQAPQSGSQCWAEWGAGVIILNFVGDALANLFLSGMFVRRCRLFIHINMSKSLMSHQNKVIERIARKSLVCLAFTFVVNLAMNLLKVTMFIGDHSDAFTVYFEIIESTLLVEALRNDGSHGNTPHTSFCESCQKEISHGGTERSPNNDEHLNSQMLVRSFHKNVDNRDRYNSTYTDETTFHDHDHAMQRVSSMEPALIFDAKSPTTFSNSIRYSSGPSTLSTLQNRASTPLTDAPLPSPPLGKSFSFNNKDVFAMTTQLQPPPIEKSITPRVSSSILTSATDPNDSISDKSPKW</sequence>
<reference evidence="3" key="1">
    <citation type="submission" date="2014-09" db="EMBL/GenBank/DDBJ databases">
        <title>Draft genome sequence of an oleaginous Mucoromycotina fungus Mucor ambiguus NBRC6742.</title>
        <authorList>
            <person name="Takeda I."/>
            <person name="Yamane N."/>
            <person name="Morita T."/>
            <person name="Tamano K."/>
            <person name="Machida M."/>
            <person name="Baker S."/>
            <person name="Koike H."/>
        </authorList>
    </citation>
    <scope>NUCLEOTIDE SEQUENCE</scope>
    <source>
        <strain evidence="3">NBRC 6742</strain>
    </source>
</reference>
<evidence type="ECO:0000256" key="2">
    <source>
        <dbReference type="SAM" id="Phobius"/>
    </source>
</evidence>
<evidence type="ECO:0000313" key="4">
    <source>
        <dbReference type="Proteomes" id="UP000053815"/>
    </source>
</evidence>